<dbReference type="InterPro" id="IPR006094">
    <property type="entry name" value="Oxid_FAD_bind_N"/>
</dbReference>
<dbReference type="OrthoDB" id="415825at2759"/>
<reference evidence="3" key="1">
    <citation type="submission" date="2016-02" db="EMBL/GenBank/DDBJ databases">
        <title>Draft genome sequence of Microdochium bolleyi, a fungal endophyte of beachgrass.</title>
        <authorList>
            <consortium name="DOE Joint Genome Institute"/>
            <person name="David A.S."/>
            <person name="May G."/>
            <person name="Haridas S."/>
            <person name="Lim J."/>
            <person name="Wang M."/>
            <person name="Labutti K."/>
            <person name="Lipzen A."/>
            <person name="Barry K."/>
            <person name="Grigoriev I.V."/>
        </authorList>
    </citation>
    <scope>NUCLEOTIDE SEQUENCE [LARGE SCALE GENOMIC DNA]</scope>
    <source>
        <strain evidence="3">J235TASD1</strain>
    </source>
</reference>
<proteinExistence type="predicted"/>
<dbReference type="InterPro" id="IPR016167">
    <property type="entry name" value="FAD-bd_PCMH_sub1"/>
</dbReference>
<dbReference type="InterPro" id="IPR036318">
    <property type="entry name" value="FAD-bd_PCMH-like_sf"/>
</dbReference>
<keyword evidence="3" id="KW-1185">Reference proteome</keyword>
<dbReference type="Pfam" id="PF01565">
    <property type="entry name" value="FAD_binding_4"/>
    <property type="match status" value="1"/>
</dbReference>
<dbReference type="STRING" id="196109.A0A136JJI1"/>
<evidence type="ECO:0000259" key="1">
    <source>
        <dbReference type="Pfam" id="PF01565"/>
    </source>
</evidence>
<dbReference type="Gene3D" id="3.30.43.10">
    <property type="entry name" value="Uridine Diphospho-n-acetylenolpyruvylglucosamine Reductase, domain 2"/>
    <property type="match status" value="1"/>
</dbReference>
<organism evidence="2 3">
    <name type="scientific">Microdochium bolleyi</name>
    <dbReference type="NCBI Taxonomy" id="196109"/>
    <lineage>
        <taxon>Eukaryota</taxon>
        <taxon>Fungi</taxon>
        <taxon>Dikarya</taxon>
        <taxon>Ascomycota</taxon>
        <taxon>Pezizomycotina</taxon>
        <taxon>Sordariomycetes</taxon>
        <taxon>Xylariomycetidae</taxon>
        <taxon>Xylariales</taxon>
        <taxon>Microdochiaceae</taxon>
        <taxon>Microdochium</taxon>
    </lineage>
</organism>
<dbReference type="Proteomes" id="UP000070501">
    <property type="component" value="Unassembled WGS sequence"/>
</dbReference>
<dbReference type="EMBL" id="KQ964245">
    <property type="protein sequence ID" value="KXJ97303.1"/>
    <property type="molecule type" value="Genomic_DNA"/>
</dbReference>
<name>A0A136JJI1_9PEZI</name>
<dbReference type="SUPFAM" id="SSF56176">
    <property type="entry name" value="FAD-binding/transporter-associated domain-like"/>
    <property type="match status" value="1"/>
</dbReference>
<accession>A0A136JJI1</accession>
<dbReference type="AlphaFoldDB" id="A0A136JJI1"/>
<feature type="domain" description="FAD linked oxidase N-terminal" evidence="1">
    <location>
        <begin position="44"/>
        <end position="87"/>
    </location>
</feature>
<evidence type="ECO:0000313" key="2">
    <source>
        <dbReference type="EMBL" id="KXJ97303.1"/>
    </source>
</evidence>
<feature type="non-terminal residue" evidence="2">
    <location>
        <position position="91"/>
    </location>
</feature>
<protein>
    <recommendedName>
        <fullName evidence="1">FAD linked oxidase N-terminal domain-containing protein</fullName>
    </recommendedName>
</protein>
<dbReference type="GO" id="GO:0050660">
    <property type="term" value="F:flavin adenine dinucleotide binding"/>
    <property type="evidence" value="ECO:0007669"/>
    <property type="project" value="InterPro"/>
</dbReference>
<sequence>MVRIQGFQGMQYLRDGTAAEQRDYAFFNEQYATSSHGTEHDMHPSAIVRPKDDDDVIRVLHWAVENDVAVAIRTGGHQYSGASSTNGKNIQ</sequence>
<evidence type="ECO:0000313" key="3">
    <source>
        <dbReference type="Proteomes" id="UP000070501"/>
    </source>
</evidence>
<gene>
    <name evidence="2" type="ORF">Micbo1qcDRAFT_156138</name>
</gene>
<dbReference type="InParanoid" id="A0A136JJI1"/>